<evidence type="ECO:0000256" key="2">
    <source>
        <dbReference type="SAM" id="MobiDB-lite"/>
    </source>
</evidence>
<dbReference type="InterPro" id="IPR036045">
    <property type="entry name" value="Sec1-like_sf"/>
</dbReference>
<comment type="caution">
    <text evidence="3">The sequence shown here is derived from an EMBL/GenBank/DDBJ whole genome shotgun (WGS) entry which is preliminary data.</text>
</comment>
<dbReference type="InterPro" id="IPR001619">
    <property type="entry name" value="Sec1-like"/>
</dbReference>
<gene>
    <name evidence="3" type="ORF">RJT34_05444</name>
</gene>
<dbReference type="Gene3D" id="3.40.50.2060">
    <property type="match status" value="1"/>
</dbReference>
<dbReference type="PANTHER" id="PTHR11679">
    <property type="entry name" value="VESICLE PROTEIN SORTING-ASSOCIATED"/>
    <property type="match status" value="1"/>
</dbReference>
<organism evidence="3 4">
    <name type="scientific">Clitoria ternatea</name>
    <name type="common">Butterfly pea</name>
    <dbReference type="NCBI Taxonomy" id="43366"/>
    <lineage>
        <taxon>Eukaryota</taxon>
        <taxon>Viridiplantae</taxon>
        <taxon>Streptophyta</taxon>
        <taxon>Embryophyta</taxon>
        <taxon>Tracheophyta</taxon>
        <taxon>Spermatophyta</taxon>
        <taxon>Magnoliopsida</taxon>
        <taxon>eudicotyledons</taxon>
        <taxon>Gunneridae</taxon>
        <taxon>Pentapetalae</taxon>
        <taxon>rosids</taxon>
        <taxon>fabids</taxon>
        <taxon>Fabales</taxon>
        <taxon>Fabaceae</taxon>
        <taxon>Papilionoideae</taxon>
        <taxon>50 kb inversion clade</taxon>
        <taxon>NPAAA clade</taxon>
        <taxon>indigoferoid/millettioid clade</taxon>
        <taxon>Phaseoleae</taxon>
        <taxon>Clitoria</taxon>
    </lineage>
</organism>
<comment type="similarity">
    <text evidence="1">Belongs to the STXBP/unc-18/SEC1 family.</text>
</comment>
<dbReference type="PIRSF" id="PIRSF005715">
    <property type="entry name" value="VPS45_Sec1"/>
    <property type="match status" value="1"/>
</dbReference>
<keyword evidence="4" id="KW-1185">Reference proteome</keyword>
<proteinExistence type="inferred from homology"/>
<dbReference type="Gene3D" id="3.90.830.10">
    <property type="entry name" value="Syntaxin Binding Protein 1, Chain A, domain 2"/>
    <property type="match status" value="1"/>
</dbReference>
<evidence type="ECO:0000313" key="3">
    <source>
        <dbReference type="EMBL" id="KAK7309028.1"/>
    </source>
</evidence>
<dbReference type="Pfam" id="PF00995">
    <property type="entry name" value="Sec1"/>
    <property type="match status" value="1"/>
</dbReference>
<accession>A0AAN9K353</accession>
<dbReference type="GO" id="GO:0016192">
    <property type="term" value="P:vesicle-mediated transport"/>
    <property type="evidence" value="ECO:0007669"/>
    <property type="project" value="InterPro"/>
</dbReference>
<dbReference type="Proteomes" id="UP001359559">
    <property type="component" value="Unassembled WGS sequence"/>
</dbReference>
<dbReference type="Gene3D" id="3.40.50.1910">
    <property type="match status" value="1"/>
</dbReference>
<dbReference type="EMBL" id="JAYKXN010000002">
    <property type="protein sequence ID" value="KAK7309028.1"/>
    <property type="molecule type" value="Genomic_DNA"/>
</dbReference>
<dbReference type="FunFam" id="3.90.830.10:FF:000008">
    <property type="entry name" value="SNARE-interacting protein KEULE"/>
    <property type="match status" value="1"/>
</dbReference>
<feature type="region of interest" description="Disordered" evidence="2">
    <location>
        <begin position="540"/>
        <end position="587"/>
    </location>
</feature>
<reference evidence="3 4" key="1">
    <citation type="submission" date="2024-01" db="EMBL/GenBank/DDBJ databases">
        <title>The genomes of 5 underutilized Papilionoideae crops provide insights into root nodulation and disease resistance.</title>
        <authorList>
            <person name="Yuan L."/>
        </authorList>
    </citation>
    <scope>NUCLEOTIDE SEQUENCE [LARGE SCALE GENOMIC DNA]</scope>
    <source>
        <strain evidence="3">LY-2023</strain>
        <tissue evidence="3">Leaf</tissue>
    </source>
</reference>
<dbReference type="InterPro" id="IPR043154">
    <property type="entry name" value="Sec-1-like_dom1"/>
</dbReference>
<sequence length="662" mass="75916">MSLSDSDSFSYVPDHKTFKQITRERLLHEMLRSTKTGDSKSTWKVLIMDKLTVKIMSHSCKMADITDEAVSLVEDIYKRRQPLPTMDAIYFIQPTRENVIMFLSDMSGKKPLYRKAFVFFSSTISRDLLMDIKKDARALSRLGALREMNLEYFPIDSQGFITYNERALEVLFGNEENNHKGVACLDEMAKRIATVFASLREFPSVRFRAAKSLDATTMTTFRDLIPTRLAAGVWDCVMKYKKSIPNFPQTETCELLILDRSIDQIAPVIHEWTYDAMCHDLLNMEGNKYVYEVPGKSGGPPERKEVLLEDHDPIWLELRHAHIADASERLHEKMTNFISKNKAAQIQQGTRGSGEMSTRDIQKMVQALPQYSEQIDKLSLHVEIAGKINRIIRESGLRELGQLEQDLVFGDATMKDVIKFFTMKEDISRENKLRLLMILASVYPEKFEGEKGLNLMKVAKLTEEDMNLVQNLRMFGVQPDTKKSLTASFGLRFDIRKKKRAARKERPGEEEKWQLSRFYPILEELIEKLTKDDLSKEDYPCLNDPSPSYHGTPVSAHATPNPHSMRSRRTGSWARPRASEDGYSSDSVLRHTSSDFRRLGQRIFVFIVGGATRSELRVCHKLTGKLKREIILGSTSMDDPAQFLTKLKVMTTHELSLDDLQI</sequence>
<dbReference type="InterPro" id="IPR027482">
    <property type="entry name" value="Sec1-like_dom2"/>
</dbReference>
<evidence type="ECO:0000313" key="4">
    <source>
        <dbReference type="Proteomes" id="UP001359559"/>
    </source>
</evidence>
<dbReference type="SUPFAM" id="SSF56815">
    <property type="entry name" value="Sec1/munc18-like (SM) proteins"/>
    <property type="match status" value="1"/>
</dbReference>
<name>A0AAN9K353_CLITE</name>
<protein>
    <recommendedName>
        <fullName evidence="5">SNARE-interacting protein KEULE</fullName>
    </recommendedName>
</protein>
<dbReference type="InterPro" id="IPR043127">
    <property type="entry name" value="Sec-1-like_dom3a"/>
</dbReference>
<evidence type="ECO:0008006" key="5">
    <source>
        <dbReference type="Google" id="ProtNLM"/>
    </source>
</evidence>
<evidence type="ECO:0000256" key="1">
    <source>
        <dbReference type="ARBA" id="ARBA00009884"/>
    </source>
</evidence>
<dbReference type="Gene3D" id="1.25.40.60">
    <property type="match status" value="1"/>
</dbReference>
<dbReference type="AlphaFoldDB" id="A0AAN9K353"/>